<dbReference type="CDD" id="cd13395">
    <property type="entry name" value="ASKHA_NBD_Arp4_ACTL6-like"/>
    <property type="match status" value="1"/>
</dbReference>
<comment type="caution">
    <text evidence="3">The sequence shown here is derived from an EMBL/GenBank/DDBJ whole genome shotgun (WGS) entry which is preliminary data.</text>
</comment>
<dbReference type="FunFam" id="3.30.420.40:FF:000050">
    <property type="entry name" value="Actin, alpha skeletal muscle"/>
    <property type="match status" value="1"/>
</dbReference>
<evidence type="ECO:0000313" key="4">
    <source>
        <dbReference type="Proteomes" id="UP000789508"/>
    </source>
</evidence>
<dbReference type="Pfam" id="PF00022">
    <property type="entry name" value="Actin"/>
    <property type="match status" value="1"/>
</dbReference>
<accession>A0A9N8WED7</accession>
<proteinExistence type="inferred from homology"/>
<name>A0A9N8WED7_9GLOM</name>
<protein>
    <submittedName>
        <fullName evidence="3">9803_t:CDS:1</fullName>
    </submittedName>
</protein>
<dbReference type="InterPro" id="IPR043129">
    <property type="entry name" value="ATPase_NBD"/>
</dbReference>
<comment type="similarity">
    <text evidence="1">Belongs to the actin family.</text>
</comment>
<dbReference type="PROSITE" id="PS00432">
    <property type="entry name" value="ACTINS_2"/>
    <property type="match status" value="1"/>
</dbReference>
<dbReference type="GO" id="GO:0004190">
    <property type="term" value="F:aspartic-type endopeptidase activity"/>
    <property type="evidence" value="ECO:0007669"/>
    <property type="project" value="InterPro"/>
</dbReference>
<sequence length="442" mass="49643">MSTFGGDEVAAIVLDVGSCWTRAGYAGEDSPKTVFPTHYGYMPENRVMNKSKLGASDLGGGEGSQQEENWSQKTAEQYVIGDSEISVWREYMEIKNPLKDGLIQDWDALEHIWDYALSNRLRVNPAEHPLLVTEAAWSTREIRETLTELAFEKYDCLAFYIVKNPVLTAFASGRPTAIVLDSGAANTSVVPVFDGYVLKKGMQRSPIAGDFLSEQILRQFEQQKITLNPQYLVANKSFTDPDAPAIFAKRDRPNTTASFHKFQAMKVVHEYKETVCQVFESTYNEAIIASRPMKSFEFPDGFNTSFGPERYRVPEILFRPEFAIQPQETGIDVGSVVGIPNMIYNCLFTCDVDMRANFLSNLVCTGGSTLFPNFTDRVFQELNPMFPGHRVKIHAPVNSVERKCSAWLGGSILASLGTFHQLWISRKEYDDHGKGIVEKKCE</sequence>
<dbReference type="OrthoDB" id="5132116at2759"/>
<dbReference type="SMART" id="SM00268">
    <property type="entry name" value="ACTIN"/>
    <property type="match status" value="1"/>
</dbReference>
<gene>
    <name evidence="3" type="ORF">ALEPTO_LOCUS2439</name>
</gene>
<dbReference type="EMBL" id="CAJVPS010000354">
    <property type="protein sequence ID" value="CAG8479984.1"/>
    <property type="molecule type" value="Genomic_DNA"/>
</dbReference>
<organism evidence="3 4">
    <name type="scientific">Ambispora leptoticha</name>
    <dbReference type="NCBI Taxonomy" id="144679"/>
    <lineage>
        <taxon>Eukaryota</taxon>
        <taxon>Fungi</taxon>
        <taxon>Fungi incertae sedis</taxon>
        <taxon>Mucoromycota</taxon>
        <taxon>Glomeromycotina</taxon>
        <taxon>Glomeromycetes</taxon>
        <taxon>Archaeosporales</taxon>
        <taxon>Ambisporaceae</taxon>
        <taxon>Ambispora</taxon>
    </lineage>
</organism>
<dbReference type="InterPro" id="IPR004001">
    <property type="entry name" value="Actin_CS"/>
</dbReference>
<reference evidence="3" key="1">
    <citation type="submission" date="2021-06" db="EMBL/GenBank/DDBJ databases">
        <authorList>
            <person name="Kallberg Y."/>
            <person name="Tangrot J."/>
            <person name="Rosling A."/>
        </authorList>
    </citation>
    <scope>NUCLEOTIDE SEQUENCE</scope>
    <source>
        <strain evidence="3">FL130A</strain>
    </source>
</reference>
<dbReference type="Gene3D" id="3.90.640.10">
    <property type="entry name" value="Actin, Chain A, domain 4"/>
    <property type="match status" value="1"/>
</dbReference>
<dbReference type="GO" id="GO:0006508">
    <property type="term" value="P:proteolysis"/>
    <property type="evidence" value="ECO:0007669"/>
    <property type="project" value="InterPro"/>
</dbReference>
<dbReference type="FunFam" id="3.30.420.40:FF:000058">
    <property type="entry name" value="Putative actin-related protein 5"/>
    <property type="match status" value="1"/>
</dbReference>
<evidence type="ECO:0000256" key="2">
    <source>
        <dbReference type="SAM" id="MobiDB-lite"/>
    </source>
</evidence>
<dbReference type="SUPFAM" id="SSF53067">
    <property type="entry name" value="Actin-like ATPase domain"/>
    <property type="match status" value="2"/>
</dbReference>
<dbReference type="AlphaFoldDB" id="A0A9N8WED7"/>
<dbReference type="PROSITE" id="PS00141">
    <property type="entry name" value="ASP_PROTEASE"/>
    <property type="match status" value="1"/>
</dbReference>
<dbReference type="InterPro" id="IPR001969">
    <property type="entry name" value="Aspartic_peptidase_AS"/>
</dbReference>
<keyword evidence="4" id="KW-1185">Reference proteome</keyword>
<dbReference type="PANTHER" id="PTHR11937">
    <property type="entry name" value="ACTIN"/>
    <property type="match status" value="1"/>
</dbReference>
<dbReference type="Proteomes" id="UP000789508">
    <property type="component" value="Unassembled WGS sequence"/>
</dbReference>
<feature type="region of interest" description="Disordered" evidence="2">
    <location>
        <begin position="52"/>
        <end position="73"/>
    </location>
</feature>
<dbReference type="InterPro" id="IPR004000">
    <property type="entry name" value="Actin"/>
</dbReference>
<dbReference type="Gene3D" id="3.30.420.40">
    <property type="match status" value="3"/>
</dbReference>
<evidence type="ECO:0000313" key="3">
    <source>
        <dbReference type="EMBL" id="CAG8479984.1"/>
    </source>
</evidence>
<feature type="compositionally biased region" description="Polar residues" evidence="2">
    <location>
        <begin position="64"/>
        <end position="73"/>
    </location>
</feature>
<evidence type="ECO:0000256" key="1">
    <source>
        <dbReference type="RuleBase" id="RU000487"/>
    </source>
</evidence>